<proteinExistence type="predicted"/>
<dbReference type="EMBL" id="FQZB01000008">
    <property type="protein sequence ID" value="SHJ43543.1"/>
    <property type="molecule type" value="Genomic_DNA"/>
</dbReference>
<dbReference type="AlphaFoldDB" id="A0A1M6JA42"/>
<organism evidence="1 2">
    <name type="scientific">Clostridium cavendishii DSM 21758</name>
    <dbReference type="NCBI Taxonomy" id="1121302"/>
    <lineage>
        <taxon>Bacteria</taxon>
        <taxon>Bacillati</taxon>
        <taxon>Bacillota</taxon>
        <taxon>Clostridia</taxon>
        <taxon>Eubacteriales</taxon>
        <taxon>Clostridiaceae</taxon>
        <taxon>Clostridium</taxon>
    </lineage>
</organism>
<evidence type="ECO:0000313" key="1">
    <source>
        <dbReference type="EMBL" id="SHJ43543.1"/>
    </source>
</evidence>
<evidence type="ECO:0000313" key="2">
    <source>
        <dbReference type="Proteomes" id="UP000184310"/>
    </source>
</evidence>
<reference evidence="1 2" key="1">
    <citation type="submission" date="2016-11" db="EMBL/GenBank/DDBJ databases">
        <authorList>
            <person name="Jaros S."/>
            <person name="Januszkiewicz K."/>
            <person name="Wedrychowicz H."/>
        </authorList>
    </citation>
    <scope>NUCLEOTIDE SEQUENCE [LARGE SCALE GENOMIC DNA]</scope>
    <source>
        <strain evidence="1 2">DSM 21758</strain>
    </source>
</reference>
<protein>
    <submittedName>
        <fullName evidence="1">Uncharacterized protein</fullName>
    </submittedName>
</protein>
<keyword evidence="2" id="KW-1185">Reference proteome</keyword>
<dbReference type="Proteomes" id="UP000184310">
    <property type="component" value="Unassembled WGS sequence"/>
</dbReference>
<sequence>MFKYAGGAALKGATSGINFGSKAFVKQTALDGILGMVVGGIDGYSKGESGYDLAKTSLKSGVMFGGMNYFMSVIQPLRNPLKSVFSKESSEVFGTLEGKMSRNMFEIPEGGVAGDNRGNFLKGETKAVDGAPEPEVQSFIEKFKEKYPGREYKSGHKLEHSDGRNNIEIDFETDNAILESKRGNGRGLTRQITDRLDPKINPNGKVVIGVPGSKMSRFAQRDVENAGGLMSNDIDLILELIKPDK</sequence>
<accession>A0A1M6JA42</accession>
<gene>
    <name evidence="1" type="ORF">SAMN02745163_01962</name>
</gene>
<name>A0A1M6JA42_9CLOT</name>
<dbReference type="STRING" id="1121302.SAMN02745163_01962"/>
<dbReference type="RefSeq" id="WP_072986513.1">
    <property type="nucleotide sequence ID" value="NZ_FQZB01000008.1"/>
</dbReference>